<dbReference type="EMBL" id="KL197736">
    <property type="protein sequence ID" value="KDQ52966.1"/>
    <property type="molecule type" value="Genomic_DNA"/>
</dbReference>
<feature type="compositionally biased region" description="Basic and acidic residues" evidence="2">
    <location>
        <begin position="79"/>
        <end position="92"/>
    </location>
</feature>
<evidence type="ECO:0008006" key="5">
    <source>
        <dbReference type="Google" id="ProtNLM"/>
    </source>
</evidence>
<name>A0A067PRL9_9AGAM</name>
<dbReference type="SUPFAM" id="SSF111126">
    <property type="entry name" value="Ligand-binding domain in the NO signalling and Golgi transport"/>
    <property type="match status" value="1"/>
</dbReference>
<dbReference type="InterPro" id="IPR037992">
    <property type="entry name" value="TRAPPC6/Trs33"/>
</dbReference>
<dbReference type="HOGENOM" id="CLU_076409_0_0_1"/>
<keyword evidence="4" id="KW-1185">Reference proteome</keyword>
<dbReference type="InterPro" id="IPR007194">
    <property type="entry name" value="TRAPP_component"/>
</dbReference>
<dbReference type="GO" id="GO:0006888">
    <property type="term" value="P:endoplasmic reticulum to Golgi vesicle-mediated transport"/>
    <property type="evidence" value="ECO:0007669"/>
    <property type="project" value="TreeGrafter"/>
</dbReference>
<dbReference type="STRING" id="933084.A0A067PRL9"/>
<dbReference type="PANTHER" id="PTHR12817:SF0">
    <property type="entry name" value="GEO08327P1"/>
    <property type="match status" value="1"/>
</dbReference>
<dbReference type="AlphaFoldDB" id="A0A067PRL9"/>
<gene>
    <name evidence="3" type="ORF">JAAARDRAFT_61552</name>
</gene>
<dbReference type="InterPro" id="IPR024096">
    <property type="entry name" value="NO_sig/Golgi_transp_ligand-bd"/>
</dbReference>
<evidence type="ECO:0000256" key="1">
    <source>
        <dbReference type="ARBA" id="ARBA00006218"/>
    </source>
</evidence>
<evidence type="ECO:0000313" key="3">
    <source>
        <dbReference type="EMBL" id="KDQ52966.1"/>
    </source>
</evidence>
<dbReference type="Gene3D" id="3.30.1380.20">
    <property type="entry name" value="Trafficking protein particle complex subunit 3"/>
    <property type="match status" value="1"/>
</dbReference>
<dbReference type="Pfam" id="PF04051">
    <property type="entry name" value="TRAPP"/>
    <property type="match status" value="1"/>
</dbReference>
<dbReference type="OrthoDB" id="941624at2759"/>
<evidence type="ECO:0000313" key="4">
    <source>
        <dbReference type="Proteomes" id="UP000027265"/>
    </source>
</evidence>
<dbReference type="Proteomes" id="UP000027265">
    <property type="component" value="Unassembled WGS sequence"/>
</dbReference>
<dbReference type="PANTHER" id="PTHR12817">
    <property type="entry name" value="TRAFFICKING PROTEIN PARTICLE COMPLEX SUBUNIT 6B"/>
    <property type="match status" value="1"/>
</dbReference>
<dbReference type="CDD" id="cd14944">
    <property type="entry name" value="TRAPPC6A_Trs33"/>
    <property type="match status" value="1"/>
</dbReference>
<dbReference type="GO" id="GO:0005802">
    <property type="term" value="C:trans-Golgi network"/>
    <property type="evidence" value="ECO:0007669"/>
    <property type="project" value="TreeGrafter"/>
</dbReference>
<dbReference type="GO" id="GO:0030008">
    <property type="term" value="C:TRAPP complex"/>
    <property type="evidence" value="ECO:0007669"/>
    <property type="project" value="TreeGrafter"/>
</dbReference>
<dbReference type="GO" id="GO:0005801">
    <property type="term" value="C:cis-Golgi network"/>
    <property type="evidence" value="ECO:0007669"/>
    <property type="project" value="TreeGrafter"/>
</dbReference>
<proteinExistence type="inferred from homology"/>
<reference evidence="4" key="1">
    <citation type="journal article" date="2014" name="Proc. Natl. Acad. Sci. U.S.A.">
        <title>Extensive sampling of basidiomycete genomes demonstrates inadequacy of the white-rot/brown-rot paradigm for wood decay fungi.</title>
        <authorList>
            <person name="Riley R."/>
            <person name="Salamov A.A."/>
            <person name="Brown D.W."/>
            <person name="Nagy L.G."/>
            <person name="Floudas D."/>
            <person name="Held B.W."/>
            <person name="Levasseur A."/>
            <person name="Lombard V."/>
            <person name="Morin E."/>
            <person name="Otillar R."/>
            <person name="Lindquist E.A."/>
            <person name="Sun H."/>
            <person name="LaButti K.M."/>
            <person name="Schmutz J."/>
            <person name="Jabbour D."/>
            <person name="Luo H."/>
            <person name="Baker S.E."/>
            <person name="Pisabarro A.G."/>
            <person name="Walton J.D."/>
            <person name="Blanchette R.A."/>
            <person name="Henrissat B."/>
            <person name="Martin F."/>
            <person name="Cullen D."/>
            <person name="Hibbett D.S."/>
            <person name="Grigoriev I.V."/>
        </authorList>
    </citation>
    <scope>NUCLEOTIDE SEQUENCE [LARGE SCALE GENOMIC DNA]</scope>
    <source>
        <strain evidence="4">MUCL 33604</strain>
    </source>
</reference>
<protein>
    <recommendedName>
        <fullName evidence="5">Trafficking protein particle complex subunit 6B</fullName>
    </recommendedName>
</protein>
<evidence type="ECO:0000256" key="2">
    <source>
        <dbReference type="SAM" id="MobiDB-lite"/>
    </source>
</evidence>
<sequence>MNPRPSTSTPIPMANLNALSEGSPRLIDGAALDYLTIELVNTLRASSALATARIKAVEQELLDAGLTISQSPSGPPLPSKKEKGDLAGHRDSTTSLVSLKGSKLGLDEEDEPLRLRLEAIGMHVGANICERLCRDRGLFTDTLDMIKFICKDLWATCWDKQVDNLRTNHRGVYVLQDNSFKPIARISSWEGRPESIRRARLYAILPAGIIRGALARLGLNATVTPEITTLPQCTFQVKLPKGA</sequence>
<comment type="similarity">
    <text evidence="1">Belongs to the TRAPP small subunits family. BET3 subfamily.</text>
</comment>
<dbReference type="InParanoid" id="A0A067PRL9"/>
<organism evidence="3 4">
    <name type="scientific">Jaapia argillacea MUCL 33604</name>
    <dbReference type="NCBI Taxonomy" id="933084"/>
    <lineage>
        <taxon>Eukaryota</taxon>
        <taxon>Fungi</taxon>
        <taxon>Dikarya</taxon>
        <taxon>Basidiomycota</taxon>
        <taxon>Agaricomycotina</taxon>
        <taxon>Agaricomycetes</taxon>
        <taxon>Agaricomycetidae</taxon>
        <taxon>Jaapiales</taxon>
        <taxon>Jaapiaceae</taxon>
        <taxon>Jaapia</taxon>
    </lineage>
</organism>
<accession>A0A067PRL9</accession>
<feature type="region of interest" description="Disordered" evidence="2">
    <location>
        <begin position="67"/>
        <end position="92"/>
    </location>
</feature>